<keyword evidence="4" id="KW-0540">Nuclease</keyword>
<feature type="transmembrane region" description="Helical" evidence="2">
    <location>
        <begin position="26"/>
        <end position="47"/>
    </location>
</feature>
<dbReference type="GO" id="GO:0004519">
    <property type="term" value="F:endonuclease activity"/>
    <property type="evidence" value="ECO:0007669"/>
    <property type="project" value="UniProtKB-KW"/>
</dbReference>
<feature type="transmembrane region" description="Helical" evidence="2">
    <location>
        <begin position="53"/>
        <end position="78"/>
    </location>
</feature>
<dbReference type="AlphaFoldDB" id="A0A839E5I6"/>
<dbReference type="RefSeq" id="WP_182545817.1">
    <property type="nucleotide sequence ID" value="NZ_JACGWZ010000006.1"/>
</dbReference>
<keyword evidence="2" id="KW-0812">Transmembrane</keyword>
<evidence type="ECO:0000313" key="5">
    <source>
        <dbReference type="Proteomes" id="UP000569329"/>
    </source>
</evidence>
<feature type="domain" description="Endonuclease/exonuclease/phosphatase" evidence="3">
    <location>
        <begin position="120"/>
        <end position="327"/>
    </location>
</feature>
<gene>
    <name evidence="4" type="ORF">FHX42_003970</name>
</gene>
<dbReference type="InterPro" id="IPR005135">
    <property type="entry name" value="Endo/exonuclease/phosphatase"/>
</dbReference>
<dbReference type="InterPro" id="IPR036691">
    <property type="entry name" value="Endo/exonu/phosph_ase_sf"/>
</dbReference>
<keyword evidence="5" id="KW-1185">Reference proteome</keyword>
<dbReference type="Proteomes" id="UP000569329">
    <property type="component" value="Unassembled WGS sequence"/>
</dbReference>
<feature type="transmembrane region" description="Helical" evidence="2">
    <location>
        <begin position="85"/>
        <end position="103"/>
    </location>
</feature>
<evidence type="ECO:0000313" key="4">
    <source>
        <dbReference type="EMBL" id="MBA8826591.1"/>
    </source>
</evidence>
<evidence type="ECO:0000259" key="3">
    <source>
        <dbReference type="Pfam" id="PF03372"/>
    </source>
</evidence>
<evidence type="ECO:0000256" key="1">
    <source>
        <dbReference type="SAM" id="MobiDB-lite"/>
    </source>
</evidence>
<dbReference type="SUPFAM" id="SSF56219">
    <property type="entry name" value="DNase I-like"/>
    <property type="match status" value="1"/>
</dbReference>
<keyword evidence="2" id="KW-0472">Membrane</keyword>
<keyword evidence="4" id="KW-0255">Endonuclease</keyword>
<dbReference type="EMBL" id="JACGWZ010000006">
    <property type="protein sequence ID" value="MBA8826591.1"/>
    <property type="molecule type" value="Genomic_DNA"/>
</dbReference>
<proteinExistence type="predicted"/>
<protein>
    <submittedName>
        <fullName evidence="4">Endonuclease/exonuclease/phosphatase (EEP) superfamily protein YafD</fullName>
    </submittedName>
</protein>
<keyword evidence="2" id="KW-1133">Transmembrane helix</keyword>
<comment type="caution">
    <text evidence="4">The sequence shown here is derived from an EMBL/GenBank/DDBJ whole genome shotgun (WGS) entry which is preliminary data.</text>
</comment>
<dbReference type="Gene3D" id="3.60.10.10">
    <property type="entry name" value="Endonuclease/exonuclease/phosphatase"/>
    <property type="match status" value="1"/>
</dbReference>
<keyword evidence="4" id="KW-0269">Exonuclease</keyword>
<name>A0A839E5I6_9PSEU</name>
<accession>A0A839E5I6</accession>
<dbReference type="Pfam" id="PF03372">
    <property type="entry name" value="Exo_endo_phos"/>
    <property type="match status" value="1"/>
</dbReference>
<reference evidence="4 5" key="1">
    <citation type="submission" date="2020-07" db="EMBL/GenBank/DDBJ databases">
        <title>Sequencing the genomes of 1000 actinobacteria strains.</title>
        <authorList>
            <person name="Klenk H.-P."/>
        </authorList>
    </citation>
    <scope>NUCLEOTIDE SEQUENCE [LARGE SCALE GENOMIC DNA]</scope>
    <source>
        <strain evidence="4 5">DSM 45975</strain>
    </source>
</reference>
<dbReference type="GO" id="GO:0004527">
    <property type="term" value="F:exonuclease activity"/>
    <property type="evidence" value="ECO:0007669"/>
    <property type="project" value="UniProtKB-KW"/>
</dbReference>
<sequence length="338" mass="35627">MDDTIEMVETGTVTGRRRRSPGGGKVTAVLLVVAVPFLLWAALPLASFDGTRYTSALVALTPYAVPAGVVIAVAALLLRRWLITLVVGSVTALLVASVLPRAIPDSPVPVRGRSVTVMASNTLFGGADAGRIVELVRSHGVDVLALEELTPGMVEKLNRAGLGKVLPHRVFDAGPGGEGTGIASRYPLRELSLMRSTTMSQPSALVDLPGPRDVQFVAVHPMIPVGEGTVDTWEREIAALPDPAEGRRGPARVLAGDFNATLDHTPLRNLLGQGYSDAAEVTGDGFSPTWPMRGRSLVPPVTLDHVLTSGDIVTRGYRTFEIAGTDHRAVLAHLAVPS</sequence>
<organism evidence="4 5">
    <name type="scientific">Halosaccharopolyspora lacisalsi</name>
    <dbReference type="NCBI Taxonomy" id="1000566"/>
    <lineage>
        <taxon>Bacteria</taxon>
        <taxon>Bacillati</taxon>
        <taxon>Actinomycetota</taxon>
        <taxon>Actinomycetes</taxon>
        <taxon>Pseudonocardiales</taxon>
        <taxon>Pseudonocardiaceae</taxon>
        <taxon>Halosaccharopolyspora</taxon>
    </lineage>
</organism>
<evidence type="ECO:0000256" key="2">
    <source>
        <dbReference type="SAM" id="Phobius"/>
    </source>
</evidence>
<keyword evidence="4" id="KW-0378">Hydrolase</keyword>
<feature type="region of interest" description="Disordered" evidence="1">
    <location>
        <begin position="1"/>
        <end position="22"/>
    </location>
</feature>